<comment type="caution">
    <text evidence="2">The sequence shown here is derived from an EMBL/GenBank/DDBJ whole genome shotgun (WGS) entry which is preliminary data.</text>
</comment>
<protein>
    <submittedName>
        <fullName evidence="2">Uncharacterized protein</fullName>
    </submittedName>
</protein>
<keyword evidence="1" id="KW-1133">Transmembrane helix</keyword>
<proteinExistence type="predicted"/>
<evidence type="ECO:0000313" key="3">
    <source>
        <dbReference type="Proteomes" id="UP001196565"/>
    </source>
</evidence>
<sequence>MDSRGALWLLARTALLCGALGLVLYGAVAFLAGLPNGQWVIGLLLSVPMTAFVGWVVWRALREGEFPRRGGAAVRAEQPVAYWFHTLWYGFCALFLAWLAVWCMEELLAAR</sequence>
<organism evidence="2 3">
    <name type="scientific">Roseomonas alba</name>
    <dbReference type="NCBI Taxonomy" id="2846776"/>
    <lineage>
        <taxon>Bacteria</taxon>
        <taxon>Pseudomonadati</taxon>
        <taxon>Pseudomonadota</taxon>
        <taxon>Alphaproteobacteria</taxon>
        <taxon>Acetobacterales</taxon>
        <taxon>Roseomonadaceae</taxon>
        <taxon>Roseomonas</taxon>
    </lineage>
</organism>
<feature type="transmembrane region" description="Helical" evidence="1">
    <location>
        <begin position="39"/>
        <end position="61"/>
    </location>
</feature>
<keyword evidence="3" id="KW-1185">Reference proteome</keyword>
<name>A0ABS7ADF2_9PROT</name>
<accession>A0ABS7ADF2</accession>
<feature type="transmembrane region" description="Helical" evidence="1">
    <location>
        <begin position="7"/>
        <end position="33"/>
    </location>
</feature>
<keyword evidence="1" id="KW-0472">Membrane</keyword>
<feature type="transmembrane region" description="Helical" evidence="1">
    <location>
        <begin position="82"/>
        <end position="101"/>
    </location>
</feature>
<evidence type="ECO:0000313" key="2">
    <source>
        <dbReference type="EMBL" id="MBW6400080.1"/>
    </source>
</evidence>
<gene>
    <name evidence="2" type="ORF">KPL78_19630</name>
</gene>
<evidence type="ECO:0000256" key="1">
    <source>
        <dbReference type="SAM" id="Phobius"/>
    </source>
</evidence>
<dbReference type="Proteomes" id="UP001196565">
    <property type="component" value="Unassembled WGS sequence"/>
</dbReference>
<dbReference type="RefSeq" id="WP_219764695.1">
    <property type="nucleotide sequence ID" value="NZ_JAHYBZ010000007.1"/>
</dbReference>
<keyword evidence="1" id="KW-0812">Transmembrane</keyword>
<dbReference type="EMBL" id="JAHYBZ010000007">
    <property type="protein sequence ID" value="MBW6400080.1"/>
    <property type="molecule type" value="Genomic_DNA"/>
</dbReference>
<reference evidence="2 3" key="1">
    <citation type="submission" date="2021-07" db="EMBL/GenBank/DDBJ databases">
        <authorList>
            <person name="So Y."/>
        </authorList>
    </citation>
    <scope>NUCLEOTIDE SEQUENCE [LARGE SCALE GENOMIC DNA]</scope>
    <source>
        <strain evidence="2 3">HJA6</strain>
    </source>
</reference>